<keyword evidence="2" id="KW-0808">Transferase</keyword>
<dbReference type="Gene3D" id="3.90.550.10">
    <property type="entry name" value="Spore Coat Polysaccharide Biosynthesis Protein SpsA, Chain A"/>
    <property type="match status" value="1"/>
</dbReference>
<dbReference type="Proteomes" id="UP001589750">
    <property type="component" value="Unassembled WGS sequence"/>
</dbReference>
<dbReference type="RefSeq" id="WP_170215289.1">
    <property type="nucleotide sequence ID" value="NZ_JBHMDG010000005.1"/>
</dbReference>
<dbReference type="CDD" id="cd00761">
    <property type="entry name" value="Glyco_tranf_GTA_type"/>
    <property type="match status" value="1"/>
</dbReference>
<evidence type="ECO:0000313" key="3">
    <source>
        <dbReference type="Proteomes" id="UP001589750"/>
    </source>
</evidence>
<feature type="domain" description="Glycosyltransferase 2-like" evidence="1">
    <location>
        <begin position="7"/>
        <end position="125"/>
    </location>
</feature>
<sequence>MFFTAAVCSVGRPSELTRSLESLQAQARLPDDILVVAQAGDMPTREAADRAGVRVVLVEHPGLALAVQTGLDNARPGLVAFLDDDAVADPTWADRIEQAFAAAPRLGALGGRDNVDGDRDAGDESLEVGLVRRSGRVVGNHHLGHGQIREAWTVKGANMAFRTEAASGLPLARLVHGQGAQYRNELILTALVRRRGWDVAYDPRVQVDHFPARRAEGDGRQQFTPERIRLNVMNELVAFNILFPRSVGVYVLRTAVVGTRLHPGLVHMALGVARGDRAVVGRTAGTFRGLRELRRTRQLVVRALHDTRHGSS</sequence>
<organism evidence="2 3">
    <name type="scientific">Nocardioides plantarum</name>
    <dbReference type="NCBI Taxonomy" id="29299"/>
    <lineage>
        <taxon>Bacteria</taxon>
        <taxon>Bacillati</taxon>
        <taxon>Actinomycetota</taxon>
        <taxon>Actinomycetes</taxon>
        <taxon>Propionibacteriales</taxon>
        <taxon>Nocardioidaceae</taxon>
        <taxon>Nocardioides</taxon>
    </lineage>
</organism>
<dbReference type="EMBL" id="JBHMDG010000005">
    <property type="protein sequence ID" value="MFB9312330.1"/>
    <property type="molecule type" value="Genomic_DNA"/>
</dbReference>
<dbReference type="InterPro" id="IPR001173">
    <property type="entry name" value="Glyco_trans_2-like"/>
</dbReference>
<dbReference type="GO" id="GO:0016757">
    <property type="term" value="F:glycosyltransferase activity"/>
    <property type="evidence" value="ECO:0007669"/>
    <property type="project" value="UniProtKB-KW"/>
</dbReference>
<comment type="caution">
    <text evidence="2">The sequence shown here is derived from an EMBL/GenBank/DDBJ whole genome shotgun (WGS) entry which is preliminary data.</text>
</comment>
<dbReference type="SUPFAM" id="SSF53448">
    <property type="entry name" value="Nucleotide-diphospho-sugar transferases"/>
    <property type="match status" value="1"/>
</dbReference>
<proteinExistence type="predicted"/>
<dbReference type="EC" id="2.4.-.-" evidence="2"/>
<dbReference type="Pfam" id="PF00535">
    <property type="entry name" value="Glycos_transf_2"/>
    <property type="match status" value="1"/>
</dbReference>
<keyword evidence="3" id="KW-1185">Reference proteome</keyword>
<evidence type="ECO:0000313" key="2">
    <source>
        <dbReference type="EMBL" id="MFB9312330.1"/>
    </source>
</evidence>
<evidence type="ECO:0000259" key="1">
    <source>
        <dbReference type="Pfam" id="PF00535"/>
    </source>
</evidence>
<accession>A0ABV5K8Y2</accession>
<protein>
    <submittedName>
        <fullName evidence="2">Glycosyltransferase family 2 protein</fullName>
        <ecNumber evidence="2">2.4.-.-</ecNumber>
    </submittedName>
</protein>
<name>A0ABV5K8Y2_9ACTN</name>
<keyword evidence="2" id="KW-0328">Glycosyltransferase</keyword>
<gene>
    <name evidence="2" type="ORF">ACFFRI_04680</name>
</gene>
<dbReference type="InterPro" id="IPR029044">
    <property type="entry name" value="Nucleotide-diphossugar_trans"/>
</dbReference>
<reference evidence="2 3" key="1">
    <citation type="submission" date="2024-09" db="EMBL/GenBank/DDBJ databases">
        <authorList>
            <person name="Sun Q."/>
            <person name="Mori K."/>
        </authorList>
    </citation>
    <scope>NUCLEOTIDE SEQUENCE [LARGE SCALE GENOMIC DNA]</scope>
    <source>
        <strain evidence="2 3">JCM 9626</strain>
    </source>
</reference>